<dbReference type="AlphaFoldDB" id="W7TPH5"/>
<dbReference type="OrthoDB" id="263481at2759"/>
<gene>
    <name evidence="8" type="ORF">Naga_100008g84</name>
</gene>
<evidence type="ECO:0000256" key="6">
    <source>
        <dbReference type="SAM" id="Phobius"/>
    </source>
</evidence>
<feature type="transmembrane region" description="Helical" evidence="6">
    <location>
        <begin position="327"/>
        <end position="346"/>
    </location>
</feature>
<dbReference type="PANTHER" id="PTHR12127">
    <property type="entry name" value="MUCOLIPIN"/>
    <property type="match status" value="1"/>
</dbReference>
<keyword evidence="4 6" id="KW-0472">Membrane</keyword>
<evidence type="ECO:0000256" key="5">
    <source>
        <dbReference type="SAM" id="MobiDB-lite"/>
    </source>
</evidence>
<evidence type="ECO:0000256" key="1">
    <source>
        <dbReference type="ARBA" id="ARBA00004141"/>
    </source>
</evidence>
<organism evidence="8 9">
    <name type="scientific">Nannochloropsis gaditana</name>
    <dbReference type="NCBI Taxonomy" id="72520"/>
    <lineage>
        <taxon>Eukaryota</taxon>
        <taxon>Sar</taxon>
        <taxon>Stramenopiles</taxon>
        <taxon>Ochrophyta</taxon>
        <taxon>Eustigmatophyceae</taxon>
        <taxon>Eustigmatales</taxon>
        <taxon>Monodopsidaceae</taxon>
        <taxon>Nannochloropsis</taxon>
    </lineage>
</organism>
<dbReference type="Pfam" id="PF08016">
    <property type="entry name" value="PKD_channel"/>
    <property type="match status" value="1"/>
</dbReference>
<feature type="transmembrane region" description="Helical" evidence="6">
    <location>
        <begin position="463"/>
        <end position="482"/>
    </location>
</feature>
<feature type="domain" description="Polycystin cation channel PKD1/PKD2" evidence="7">
    <location>
        <begin position="429"/>
        <end position="552"/>
    </location>
</feature>
<feature type="transmembrane region" description="Helical" evidence="6">
    <location>
        <begin position="90"/>
        <end position="108"/>
    </location>
</feature>
<evidence type="ECO:0000256" key="2">
    <source>
        <dbReference type="ARBA" id="ARBA00022692"/>
    </source>
</evidence>
<dbReference type="InterPro" id="IPR039031">
    <property type="entry name" value="Mucolipin"/>
</dbReference>
<evidence type="ECO:0000256" key="3">
    <source>
        <dbReference type="ARBA" id="ARBA00022989"/>
    </source>
</evidence>
<keyword evidence="9" id="KW-1185">Reference proteome</keyword>
<keyword evidence="3 6" id="KW-1133">Transmembrane helix</keyword>
<dbReference type="EMBL" id="AZIL01000356">
    <property type="protein sequence ID" value="EWM27927.1"/>
    <property type="molecule type" value="Genomic_DNA"/>
</dbReference>
<evidence type="ECO:0000313" key="8">
    <source>
        <dbReference type="EMBL" id="EWM27927.1"/>
    </source>
</evidence>
<dbReference type="GO" id="GO:0016020">
    <property type="term" value="C:membrane"/>
    <property type="evidence" value="ECO:0007669"/>
    <property type="project" value="UniProtKB-SubCell"/>
</dbReference>
<name>W7TPH5_9STRA</name>
<sequence>MDNQTAEVQAPEEESCREPHPPLFWPQSSAFSMMRTIAQGGKQRQQSAAPKPPLLTPASRQHSLRMSAEDHHGLSAWEKWTRFRRFPFKLILHALLLIAVTSQLLLLNRNDASYQRAMQRTFACFFMPKGVKDGMGRRLLFTNQGFLMSLAEASQNYFRLNELSAVSFFYRNEPHGPRAVGTAIGGRPSNLNLTPTPFKMRLEVAGNYDPPAPFPLDHWVRDPVDLGPFAAAIAEDRDNVTAGGQKTVPPELARLLDSLMSVTLDMVLCNSLEGRQHGAWEERCFCWHVSTLYNFRQGGNAHLTLSQHIISPCSYQTSIVRYLSSRVGILNFITALLASTYLVLIFKSLHASIAVYRRVRLAYPLSHHPLRRRYPTWAHVPWRLKRKFFSFYLLLIGLGTLLSLVSVLLSSYYTRTYSPALWSHKLCAGIGALCLWIGVLRFFQPYPHLYSLIPTLDAAAPRLIPFLAGVFPIFFAFALLGVSLFGRDVLLFASLSHTLSSLWSLMNGDSLYNIINASRATHPVLANLYMYTYITLAIYVVINIIIATTEEAFFHSRHVQRLAHRFLKRSLRQLDEMRECEEEERGVCSKGASMDAQSEEEEAEEWEEEEDGDKEGGVNTVGGGEVVSSGVSTAGSSTFPEIQRGRQRWTETEREWGIEEEDHECGSERRSEKPRRGRSDTLFLVYALERQQEEVFEAILRLLVKDYKIEGRDEGREG</sequence>
<proteinExistence type="predicted"/>
<comment type="subcellular location">
    <subcellularLocation>
        <location evidence="1">Membrane</location>
        <topology evidence="1">Multi-pass membrane protein</topology>
    </subcellularLocation>
</comment>
<feature type="transmembrane region" description="Helical" evidence="6">
    <location>
        <begin position="426"/>
        <end position="443"/>
    </location>
</feature>
<feature type="compositionally biased region" description="Acidic residues" evidence="5">
    <location>
        <begin position="597"/>
        <end position="613"/>
    </location>
</feature>
<feature type="transmembrane region" description="Helical" evidence="6">
    <location>
        <begin position="391"/>
        <end position="414"/>
    </location>
</feature>
<feature type="region of interest" description="Disordered" evidence="5">
    <location>
        <begin position="1"/>
        <end position="21"/>
    </location>
</feature>
<dbReference type="Proteomes" id="UP000019335">
    <property type="component" value="Chromosome 5"/>
</dbReference>
<dbReference type="PANTHER" id="PTHR12127:SF7">
    <property type="entry name" value="SD02261P"/>
    <property type="match status" value="1"/>
</dbReference>
<feature type="transmembrane region" description="Helical" evidence="6">
    <location>
        <begin position="526"/>
        <end position="547"/>
    </location>
</feature>
<feature type="compositionally biased region" description="Basic and acidic residues" evidence="5">
    <location>
        <begin position="648"/>
        <end position="657"/>
    </location>
</feature>
<evidence type="ECO:0000259" key="7">
    <source>
        <dbReference type="Pfam" id="PF08016"/>
    </source>
</evidence>
<dbReference type="GO" id="GO:0072345">
    <property type="term" value="F:NAADP-sensitive calcium-release channel activity"/>
    <property type="evidence" value="ECO:0007669"/>
    <property type="project" value="TreeGrafter"/>
</dbReference>
<protein>
    <submittedName>
        <fullName evidence="8">Polycystin cation channel, PKD1/PKD2</fullName>
    </submittedName>
</protein>
<accession>W7TPH5</accession>
<evidence type="ECO:0000313" key="9">
    <source>
        <dbReference type="Proteomes" id="UP000019335"/>
    </source>
</evidence>
<feature type="region of interest" description="Disordered" evidence="5">
    <location>
        <begin position="38"/>
        <end position="65"/>
    </location>
</feature>
<dbReference type="Gene3D" id="1.10.287.70">
    <property type="match status" value="1"/>
</dbReference>
<keyword evidence="2 6" id="KW-0812">Transmembrane</keyword>
<dbReference type="InterPro" id="IPR013122">
    <property type="entry name" value="PKD1_2_channel"/>
</dbReference>
<reference evidence="8 9" key="1">
    <citation type="journal article" date="2014" name="Mol. Plant">
        <title>Chromosome Scale Genome Assembly and Transcriptome Profiling of Nannochloropsis gaditana in Nitrogen Depletion.</title>
        <authorList>
            <person name="Corteggiani Carpinelli E."/>
            <person name="Telatin A."/>
            <person name="Vitulo N."/>
            <person name="Forcato C."/>
            <person name="D'Angelo M."/>
            <person name="Schiavon R."/>
            <person name="Vezzi A."/>
            <person name="Giacometti G.M."/>
            <person name="Morosinotto T."/>
            <person name="Valle G."/>
        </authorList>
    </citation>
    <scope>NUCLEOTIDE SEQUENCE [LARGE SCALE GENOMIC DNA]</scope>
    <source>
        <strain evidence="8 9">B-31</strain>
    </source>
</reference>
<feature type="compositionally biased region" description="Low complexity" evidence="5">
    <location>
        <begin position="626"/>
        <end position="638"/>
    </location>
</feature>
<comment type="caution">
    <text evidence="8">The sequence shown here is derived from an EMBL/GenBank/DDBJ whole genome shotgun (WGS) entry which is preliminary data.</text>
</comment>
<feature type="region of interest" description="Disordered" evidence="5">
    <location>
        <begin position="582"/>
        <end position="676"/>
    </location>
</feature>
<evidence type="ECO:0000256" key="4">
    <source>
        <dbReference type="ARBA" id="ARBA00023136"/>
    </source>
</evidence>